<feature type="region of interest" description="Disordered" evidence="1">
    <location>
        <begin position="37"/>
        <end position="131"/>
    </location>
</feature>
<dbReference type="Proteomes" id="UP001066276">
    <property type="component" value="Chromosome 12"/>
</dbReference>
<organism evidence="2 3">
    <name type="scientific">Pleurodeles waltl</name>
    <name type="common">Iberian ribbed newt</name>
    <dbReference type="NCBI Taxonomy" id="8319"/>
    <lineage>
        <taxon>Eukaryota</taxon>
        <taxon>Metazoa</taxon>
        <taxon>Chordata</taxon>
        <taxon>Craniata</taxon>
        <taxon>Vertebrata</taxon>
        <taxon>Euteleostomi</taxon>
        <taxon>Amphibia</taxon>
        <taxon>Batrachia</taxon>
        <taxon>Caudata</taxon>
        <taxon>Salamandroidea</taxon>
        <taxon>Salamandridae</taxon>
        <taxon>Pleurodelinae</taxon>
        <taxon>Pleurodeles</taxon>
    </lineage>
</organism>
<dbReference type="AlphaFoldDB" id="A0AAV7KUR7"/>
<evidence type="ECO:0000256" key="1">
    <source>
        <dbReference type="SAM" id="MobiDB-lite"/>
    </source>
</evidence>
<evidence type="ECO:0000313" key="2">
    <source>
        <dbReference type="EMBL" id="KAJ1083241.1"/>
    </source>
</evidence>
<proteinExistence type="predicted"/>
<comment type="caution">
    <text evidence="2">The sequence shown here is derived from an EMBL/GenBank/DDBJ whole genome shotgun (WGS) entry which is preliminary data.</text>
</comment>
<feature type="compositionally biased region" description="Basic and acidic residues" evidence="1">
    <location>
        <begin position="110"/>
        <end position="124"/>
    </location>
</feature>
<accession>A0AAV7KUR7</accession>
<sequence length="131" mass="14582">MPSAPHRFPAYRRDGGFLLPPRDQCQIGRGGEWAVRAAQRTAAPPQTQCQRLPTTPLHHARRDRDAAGRRRSLELPESTVAQQHPPCPGVPRHPSRKGRGDPIPFLLLPTKDKPPPRPGKDHSPNRARMPA</sequence>
<keyword evidence="3" id="KW-1185">Reference proteome</keyword>
<feature type="compositionally biased region" description="Basic and acidic residues" evidence="1">
    <location>
        <begin position="62"/>
        <end position="74"/>
    </location>
</feature>
<dbReference type="EMBL" id="JANPWB010000016">
    <property type="protein sequence ID" value="KAJ1083241.1"/>
    <property type="molecule type" value="Genomic_DNA"/>
</dbReference>
<feature type="compositionally biased region" description="Low complexity" evidence="1">
    <location>
        <begin position="37"/>
        <end position="50"/>
    </location>
</feature>
<evidence type="ECO:0000313" key="3">
    <source>
        <dbReference type="Proteomes" id="UP001066276"/>
    </source>
</evidence>
<gene>
    <name evidence="2" type="ORF">NDU88_003400</name>
</gene>
<reference evidence="2" key="1">
    <citation type="journal article" date="2022" name="bioRxiv">
        <title>Sequencing and chromosome-scale assembly of the giantPleurodeles waltlgenome.</title>
        <authorList>
            <person name="Brown T."/>
            <person name="Elewa A."/>
            <person name="Iarovenko S."/>
            <person name="Subramanian E."/>
            <person name="Araus A.J."/>
            <person name="Petzold A."/>
            <person name="Susuki M."/>
            <person name="Suzuki K.-i.T."/>
            <person name="Hayashi T."/>
            <person name="Toyoda A."/>
            <person name="Oliveira C."/>
            <person name="Osipova E."/>
            <person name="Leigh N.D."/>
            <person name="Simon A."/>
            <person name="Yun M.H."/>
        </authorList>
    </citation>
    <scope>NUCLEOTIDE SEQUENCE</scope>
    <source>
        <strain evidence="2">20211129_DDA</strain>
        <tissue evidence="2">Liver</tissue>
    </source>
</reference>
<name>A0AAV7KUR7_PLEWA</name>
<protein>
    <submittedName>
        <fullName evidence="2">Uncharacterized protein</fullName>
    </submittedName>
</protein>